<gene>
    <name evidence="5" type="ORF">LY60_02171</name>
</gene>
<dbReference type="Gene3D" id="2.40.30.170">
    <property type="match status" value="1"/>
</dbReference>
<dbReference type="GO" id="GO:0015562">
    <property type="term" value="F:efflux transmembrane transporter activity"/>
    <property type="evidence" value="ECO:0007669"/>
    <property type="project" value="TreeGrafter"/>
</dbReference>
<dbReference type="Pfam" id="PF25990">
    <property type="entry name" value="Beta-barrel_YknX"/>
    <property type="match status" value="1"/>
</dbReference>
<protein>
    <submittedName>
        <fullName evidence="5">RND family efflux transporter MFP subunit</fullName>
    </submittedName>
</protein>
<evidence type="ECO:0000313" key="5">
    <source>
        <dbReference type="EMBL" id="TWH79852.1"/>
    </source>
</evidence>
<name>A0A562J9G0_9FIRM</name>
<dbReference type="InterPro" id="IPR058627">
    <property type="entry name" value="MdtA-like_C"/>
</dbReference>
<comment type="caution">
    <text evidence="5">The sequence shown here is derived from an EMBL/GenBank/DDBJ whole genome shotgun (WGS) entry which is preliminary data.</text>
</comment>
<evidence type="ECO:0000313" key="6">
    <source>
        <dbReference type="Proteomes" id="UP000315343"/>
    </source>
</evidence>
<dbReference type="EMBL" id="VLKH01000005">
    <property type="protein sequence ID" value="TWH79852.1"/>
    <property type="molecule type" value="Genomic_DNA"/>
</dbReference>
<dbReference type="Gene3D" id="2.40.420.20">
    <property type="match status" value="1"/>
</dbReference>
<accession>A0A562J9G0</accession>
<dbReference type="Proteomes" id="UP000315343">
    <property type="component" value="Unassembled WGS sequence"/>
</dbReference>
<evidence type="ECO:0000256" key="2">
    <source>
        <dbReference type="SAM" id="MobiDB-lite"/>
    </source>
</evidence>
<keyword evidence="6" id="KW-1185">Reference proteome</keyword>
<proteinExistence type="predicted"/>
<reference evidence="5 6" key="1">
    <citation type="submission" date="2019-07" db="EMBL/GenBank/DDBJ databases">
        <title>Genomic Encyclopedia of Type Strains, Phase I: the one thousand microbial genomes (KMG-I) project.</title>
        <authorList>
            <person name="Kyrpides N."/>
        </authorList>
    </citation>
    <scope>NUCLEOTIDE SEQUENCE [LARGE SCALE GENOMIC DNA]</scope>
    <source>
        <strain evidence="5 6">DSM 13558</strain>
    </source>
</reference>
<dbReference type="InterPro" id="IPR058636">
    <property type="entry name" value="Beta-barrel_YknX"/>
</dbReference>
<dbReference type="GO" id="GO:1990281">
    <property type="term" value="C:efflux pump complex"/>
    <property type="evidence" value="ECO:0007669"/>
    <property type="project" value="TreeGrafter"/>
</dbReference>
<sequence>MYKKIISIALILAIVFLGGYITAKQLIPDASEVSTGPRYATKPVERGDIKQGVNITGQLNGNWGGSITAPKPEGITDSNGSSVSVTYTIEEVFVEPNQMIKKGDNLIRLSAANLGEIIEDLTDSIQKKQDEIREINETIEGKIDDLEDKLNQDITDIGQINPYDGIVITAPIKGRLSEFTVEEGDKVEDAHIATIVDDSKLKISFKVNTYEYSSLKVGQKVLLQYRRKLENGGTQTAFDGFYTGTIKKLNSNAVPGENSMTYVHMGEIEADNPGLVQPGMVTAIYTENNGIPVTGLSYNGTVVSYVNEKKVYSTLYSDSDKTTIIATDVPVNSNEFVEKGQILVRIAGADVTKMIQSDVESIMNEYKKINDINDDIENIYKKIDKVSLLTTKMMVTAPSDGMVSYVNYRVGDTIVASESSDQWSLQLMDMYNTDEMYIYTTVSDLDVLYISQDAPVTVTVDALPGEKFEGSVMSLNQYTDRDGKTVYNVQIRVMGREGLRPGMNTNCFVNSGEAFDTLLVPIEAVFEENGIQKVEIINAQGQPEVVEIEAGLMNDMYVEVLSGLEEGQQVVTGSTKDLMPSESVPEDDSFLPSKNQGTN</sequence>
<keyword evidence="1" id="KW-0175">Coiled coil</keyword>
<dbReference type="AlphaFoldDB" id="A0A562J9G0"/>
<feature type="domain" description="YknX-like beta-barrel" evidence="4">
    <location>
        <begin position="438"/>
        <end position="505"/>
    </location>
</feature>
<dbReference type="Gene3D" id="2.40.50.100">
    <property type="match status" value="2"/>
</dbReference>
<organism evidence="5 6">
    <name type="scientific">Sedimentibacter saalensis</name>
    <dbReference type="NCBI Taxonomy" id="130788"/>
    <lineage>
        <taxon>Bacteria</taxon>
        <taxon>Bacillati</taxon>
        <taxon>Bacillota</taxon>
        <taxon>Tissierellia</taxon>
        <taxon>Sedimentibacter</taxon>
    </lineage>
</organism>
<evidence type="ECO:0000259" key="4">
    <source>
        <dbReference type="Pfam" id="PF25990"/>
    </source>
</evidence>
<dbReference type="RefSeq" id="WP_145083224.1">
    <property type="nucleotide sequence ID" value="NZ_DAMBUX010000001.1"/>
</dbReference>
<feature type="region of interest" description="Disordered" evidence="2">
    <location>
        <begin position="576"/>
        <end position="599"/>
    </location>
</feature>
<dbReference type="SUPFAM" id="SSF111369">
    <property type="entry name" value="HlyD-like secretion proteins"/>
    <property type="match status" value="1"/>
</dbReference>
<dbReference type="Pfam" id="PF25967">
    <property type="entry name" value="RND-MFP_C"/>
    <property type="match status" value="1"/>
</dbReference>
<dbReference type="PANTHER" id="PTHR30469:SF33">
    <property type="entry name" value="SLR1207 PROTEIN"/>
    <property type="match status" value="1"/>
</dbReference>
<feature type="coiled-coil region" evidence="1">
    <location>
        <begin position="111"/>
        <end position="156"/>
    </location>
</feature>
<dbReference type="OrthoDB" id="1695729at2"/>
<evidence type="ECO:0000259" key="3">
    <source>
        <dbReference type="Pfam" id="PF25967"/>
    </source>
</evidence>
<evidence type="ECO:0000256" key="1">
    <source>
        <dbReference type="SAM" id="Coils"/>
    </source>
</evidence>
<dbReference type="PANTHER" id="PTHR30469">
    <property type="entry name" value="MULTIDRUG RESISTANCE PROTEIN MDTA"/>
    <property type="match status" value="1"/>
</dbReference>
<feature type="domain" description="Multidrug resistance protein MdtA-like C-terminal permuted SH3" evidence="3">
    <location>
        <begin position="517"/>
        <end position="574"/>
    </location>
</feature>